<keyword evidence="3" id="KW-0804">Transcription</keyword>
<dbReference type="SUPFAM" id="SSF53850">
    <property type="entry name" value="Periplasmic binding protein-like II"/>
    <property type="match status" value="1"/>
</dbReference>
<gene>
    <name evidence="5" type="ORF">QE417_001436</name>
</gene>
<name>A0ABU3GRG4_9SPHI</name>
<keyword evidence="5" id="KW-0238">DNA-binding</keyword>
<dbReference type="PANTHER" id="PTHR30126">
    <property type="entry name" value="HTH-TYPE TRANSCRIPTIONAL REGULATOR"/>
    <property type="match status" value="1"/>
</dbReference>
<reference evidence="6" key="1">
    <citation type="submission" date="2023-07" db="EMBL/GenBank/DDBJ databases">
        <title>Functional and genomic diversity of the sorghum phyllosphere microbiome.</title>
        <authorList>
            <person name="Shade A."/>
        </authorList>
    </citation>
    <scope>NUCLEOTIDE SEQUENCE [LARGE SCALE GENOMIC DNA]</scope>
    <source>
        <strain evidence="6">SORGH_AS_0422</strain>
    </source>
</reference>
<comment type="caution">
    <text evidence="5">The sequence shown here is derived from an EMBL/GenBank/DDBJ whole genome shotgun (WGS) entry which is preliminary data.</text>
</comment>
<keyword evidence="2" id="KW-0805">Transcription regulation</keyword>
<dbReference type="GO" id="GO:0003677">
    <property type="term" value="F:DNA binding"/>
    <property type="evidence" value="ECO:0007669"/>
    <property type="project" value="UniProtKB-KW"/>
</dbReference>
<comment type="similarity">
    <text evidence="1">Belongs to the LysR transcriptional regulatory family.</text>
</comment>
<dbReference type="Proteomes" id="UP001258315">
    <property type="component" value="Unassembled WGS sequence"/>
</dbReference>
<feature type="domain" description="LysR substrate-binding" evidence="4">
    <location>
        <begin position="19"/>
        <end position="194"/>
    </location>
</feature>
<evidence type="ECO:0000313" key="5">
    <source>
        <dbReference type="EMBL" id="MDT3402364.1"/>
    </source>
</evidence>
<dbReference type="PANTHER" id="PTHR30126:SF39">
    <property type="entry name" value="HTH-TYPE TRANSCRIPTIONAL REGULATOR CYSL"/>
    <property type="match status" value="1"/>
</dbReference>
<evidence type="ECO:0000256" key="3">
    <source>
        <dbReference type="ARBA" id="ARBA00023163"/>
    </source>
</evidence>
<evidence type="ECO:0000259" key="4">
    <source>
        <dbReference type="Pfam" id="PF03466"/>
    </source>
</evidence>
<protein>
    <submittedName>
        <fullName evidence="5">DNA-binding transcriptional LysR family regulator</fullName>
    </submittedName>
</protein>
<organism evidence="5 6">
    <name type="scientific">Mucilaginibacter terrae</name>
    <dbReference type="NCBI Taxonomy" id="1955052"/>
    <lineage>
        <taxon>Bacteria</taxon>
        <taxon>Pseudomonadati</taxon>
        <taxon>Bacteroidota</taxon>
        <taxon>Sphingobacteriia</taxon>
        <taxon>Sphingobacteriales</taxon>
        <taxon>Sphingobacteriaceae</taxon>
        <taxon>Mucilaginibacter</taxon>
    </lineage>
</organism>
<sequence>MNFFVKHKLFLKYFSRLVRFKNVKVSLITGNTEQVEEALLNKEIDLGIIEGINRNPQISYQEFLRDEMVLVTATSNTTIRKDVIKPDELKNFPLLLREQGSGSLDVVKLALKQHNLKLSDLQVEMKLGNTESIKSYLTESNCLAFLSVHAVLKELKANEFKVIDIKGVSIERAFYLINIHGQPGQLSELFVRFAAKLQQ</sequence>
<evidence type="ECO:0000256" key="1">
    <source>
        <dbReference type="ARBA" id="ARBA00009437"/>
    </source>
</evidence>
<dbReference type="Gene3D" id="3.40.190.290">
    <property type="match status" value="1"/>
</dbReference>
<proteinExistence type="inferred from homology"/>
<evidence type="ECO:0000256" key="2">
    <source>
        <dbReference type="ARBA" id="ARBA00023015"/>
    </source>
</evidence>
<accession>A0ABU3GRG4</accession>
<dbReference type="InterPro" id="IPR005119">
    <property type="entry name" value="LysR_subst-bd"/>
</dbReference>
<dbReference type="Pfam" id="PF03466">
    <property type="entry name" value="LysR_substrate"/>
    <property type="match status" value="1"/>
</dbReference>
<dbReference type="EMBL" id="JAVLVU010000001">
    <property type="protein sequence ID" value="MDT3402364.1"/>
    <property type="molecule type" value="Genomic_DNA"/>
</dbReference>
<keyword evidence="6" id="KW-1185">Reference proteome</keyword>
<evidence type="ECO:0000313" key="6">
    <source>
        <dbReference type="Proteomes" id="UP001258315"/>
    </source>
</evidence>